<reference evidence="2" key="1">
    <citation type="journal article" date="2017" name="Biotechnol. Biofuels">
        <title>Evaluation of environmental bacterial communities as a factor affecting the growth of duckweed Lemna minor.</title>
        <authorList>
            <person name="Ishizawa H."/>
            <person name="Kuroda M."/>
            <person name="Morikawa M."/>
            <person name="Ike M."/>
        </authorList>
    </citation>
    <scope>NUCLEOTIDE SEQUENCE [LARGE SCALE GENOMIC DNA]</scope>
    <source>
        <strain evidence="2">H3</strain>
    </source>
</reference>
<sequence>MIIRLTNGDESPHLLPMLEKAVRHDPTVDDVRQLLPGCKLFAVEHDGADVAAFLLRWESSECVIVAAGGSLPGVSLLDVIVPHIERNCRADFVRIHSARPGIARKLARHGYGVAEVVYRKEVWHGR</sequence>
<organism evidence="1 2">
    <name type="scientific">Aquitalea magnusonii</name>
    <dbReference type="NCBI Taxonomy" id="332411"/>
    <lineage>
        <taxon>Bacteria</taxon>
        <taxon>Pseudomonadati</taxon>
        <taxon>Pseudomonadota</taxon>
        <taxon>Betaproteobacteria</taxon>
        <taxon>Neisseriales</taxon>
        <taxon>Chromobacteriaceae</taxon>
        <taxon>Aquitalea</taxon>
    </lineage>
</organism>
<evidence type="ECO:0000313" key="1">
    <source>
        <dbReference type="EMBL" id="BBF85398.1"/>
    </source>
</evidence>
<gene>
    <name evidence="1" type="ORF">DLM_1782</name>
</gene>
<keyword evidence="2" id="KW-1185">Reference proteome</keyword>
<dbReference type="EMBL" id="AP018823">
    <property type="protein sequence ID" value="BBF85398.1"/>
    <property type="molecule type" value="Genomic_DNA"/>
</dbReference>
<dbReference type="STRING" id="332411.VI06_11545"/>
<reference evidence="2" key="3">
    <citation type="journal article" date="2017" name="Plant Physiol. Biochem.">
        <title>Differential oxidative and antioxidative response of duckweed Lemna minor toward plant growth promoting/inhibiting bacteria.</title>
        <authorList>
            <person name="Ishizawa H."/>
            <person name="Kuroda M."/>
            <person name="Morikawa M."/>
            <person name="Ike M."/>
        </authorList>
    </citation>
    <scope>NUCLEOTIDE SEQUENCE [LARGE SCALE GENOMIC DNA]</scope>
    <source>
        <strain evidence="2">H3</strain>
    </source>
</reference>
<name>A0A3G9GC08_9NEIS</name>
<reference evidence="1 2" key="2">
    <citation type="journal article" date="2017" name="Genome Announc.">
        <title>Draft genome sequence of Aquitalea magnusonii strain H3, a plant growth-promoting bacterium of duckweed Lemna minor.</title>
        <authorList>
            <person name="Ishizawa H."/>
            <person name="Kuroda M."/>
            <person name="Ike M."/>
        </authorList>
    </citation>
    <scope>NUCLEOTIDE SEQUENCE [LARGE SCALE GENOMIC DNA]</scope>
    <source>
        <strain evidence="1 2">H3</strain>
    </source>
</reference>
<dbReference type="KEGG" id="amah:DLM_1782"/>
<evidence type="ECO:0000313" key="2">
    <source>
        <dbReference type="Proteomes" id="UP000198290"/>
    </source>
</evidence>
<dbReference type="Proteomes" id="UP000198290">
    <property type="component" value="Chromosome"/>
</dbReference>
<dbReference type="AlphaFoldDB" id="A0A3G9GC08"/>
<protein>
    <submittedName>
        <fullName evidence="1">Uncharacterized protein</fullName>
    </submittedName>
</protein>
<proteinExistence type="predicted"/>
<accession>A0A3G9GC08</accession>